<evidence type="ECO:0000256" key="2">
    <source>
        <dbReference type="PROSITE-ProRule" id="PRU00335"/>
    </source>
</evidence>
<keyword evidence="5" id="KW-1185">Reference proteome</keyword>
<feature type="domain" description="HTH tetR-type" evidence="3">
    <location>
        <begin position="6"/>
        <end position="66"/>
    </location>
</feature>
<dbReference type="InterPro" id="IPR032551">
    <property type="entry name" value="BscR_C"/>
</dbReference>
<evidence type="ECO:0000259" key="3">
    <source>
        <dbReference type="PROSITE" id="PS50977"/>
    </source>
</evidence>
<dbReference type="InterPro" id="IPR001647">
    <property type="entry name" value="HTH_TetR"/>
</dbReference>
<dbReference type="SUPFAM" id="SSF46689">
    <property type="entry name" value="Homeodomain-like"/>
    <property type="match status" value="1"/>
</dbReference>
<reference evidence="4 5" key="1">
    <citation type="submission" date="2017-08" db="EMBL/GenBank/DDBJ databases">
        <title>Aliifodinibius alkalisoli sp. nov., isolated from saline alkaline soil.</title>
        <authorList>
            <person name="Liu D."/>
            <person name="Zhang G."/>
        </authorList>
    </citation>
    <scope>NUCLEOTIDE SEQUENCE [LARGE SCALE GENOMIC DNA]</scope>
    <source>
        <strain evidence="4 5">WN023</strain>
    </source>
</reference>
<keyword evidence="1 2" id="KW-0238">DNA-binding</keyword>
<sequence>MADKEKSKRIALLEATLSLVSNNGFHNAPMSKIAKLADVSPGTIYLYFDNKQDLVDSLYLKTKEAFTDAAFQGYSKDMPVKEGFKHVWHNMVEYKMNNRMEANVLSRCDNSPIISEEIREKALKHLQPLLDLWKRGQQEGIIRQASPYLLYANAVYPLSFFVAVEEREEHHLSEELRQEAFQMAWNAIKA</sequence>
<dbReference type="InterPro" id="IPR009057">
    <property type="entry name" value="Homeodomain-like_sf"/>
</dbReference>
<name>A0A2A2GEK3_9BACT</name>
<comment type="caution">
    <text evidence="4">The sequence shown here is derived from an EMBL/GenBank/DDBJ whole genome shotgun (WGS) entry which is preliminary data.</text>
</comment>
<dbReference type="PANTHER" id="PTHR30055:SF207">
    <property type="entry name" value="HTH-TYPE TRANSCRIPTIONAL REPRESSOR FATR"/>
    <property type="match status" value="1"/>
</dbReference>
<proteinExistence type="predicted"/>
<dbReference type="GO" id="GO:0003700">
    <property type="term" value="F:DNA-binding transcription factor activity"/>
    <property type="evidence" value="ECO:0007669"/>
    <property type="project" value="TreeGrafter"/>
</dbReference>
<gene>
    <name evidence="4" type="ORF">CK503_03765</name>
</gene>
<dbReference type="EMBL" id="NSKE01000002">
    <property type="protein sequence ID" value="PAU95424.1"/>
    <property type="molecule type" value="Genomic_DNA"/>
</dbReference>
<evidence type="ECO:0000313" key="5">
    <source>
        <dbReference type="Proteomes" id="UP000218831"/>
    </source>
</evidence>
<evidence type="ECO:0000256" key="1">
    <source>
        <dbReference type="ARBA" id="ARBA00023125"/>
    </source>
</evidence>
<organism evidence="4 5">
    <name type="scientific">Fodinibius salipaludis</name>
    <dbReference type="NCBI Taxonomy" id="2032627"/>
    <lineage>
        <taxon>Bacteria</taxon>
        <taxon>Pseudomonadati</taxon>
        <taxon>Balneolota</taxon>
        <taxon>Balneolia</taxon>
        <taxon>Balneolales</taxon>
        <taxon>Balneolaceae</taxon>
        <taxon>Fodinibius</taxon>
    </lineage>
</organism>
<accession>A0A2A2GEK3</accession>
<dbReference type="Gene3D" id="1.10.357.10">
    <property type="entry name" value="Tetracycline Repressor, domain 2"/>
    <property type="match status" value="1"/>
</dbReference>
<dbReference type="RefSeq" id="WP_095605551.1">
    <property type="nucleotide sequence ID" value="NZ_NSKE01000002.1"/>
</dbReference>
<feature type="DNA-binding region" description="H-T-H motif" evidence="2">
    <location>
        <begin position="29"/>
        <end position="48"/>
    </location>
</feature>
<dbReference type="Proteomes" id="UP000218831">
    <property type="component" value="Unassembled WGS sequence"/>
</dbReference>
<evidence type="ECO:0000313" key="4">
    <source>
        <dbReference type="EMBL" id="PAU95424.1"/>
    </source>
</evidence>
<dbReference type="PROSITE" id="PS50977">
    <property type="entry name" value="HTH_TETR_2"/>
    <property type="match status" value="1"/>
</dbReference>
<dbReference type="OrthoDB" id="6430772at2"/>
<dbReference type="AlphaFoldDB" id="A0A2A2GEK3"/>
<dbReference type="InterPro" id="IPR050109">
    <property type="entry name" value="HTH-type_TetR-like_transc_reg"/>
</dbReference>
<protein>
    <submittedName>
        <fullName evidence="4">TetR family transcriptional regulator</fullName>
    </submittedName>
</protein>
<dbReference type="PRINTS" id="PR00455">
    <property type="entry name" value="HTHTETR"/>
</dbReference>
<dbReference type="Pfam" id="PF16295">
    <property type="entry name" value="TetR_C_10"/>
    <property type="match status" value="1"/>
</dbReference>
<dbReference type="PANTHER" id="PTHR30055">
    <property type="entry name" value="HTH-TYPE TRANSCRIPTIONAL REGULATOR RUTR"/>
    <property type="match status" value="1"/>
</dbReference>
<dbReference type="GO" id="GO:0000976">
    <property type="term" value="F:transcription cis-regulatory region binding"/>
    <property type="evidence" value="ECO:0007669"/>
    <property type="project" value="TreeGrafter"/>
</dbReference>
<dbReference type="Pfam" id="PF00440">
    <property type="entry name" value="TetR_N"/>
    <property type="match status" value="1"/>
</dbReference>